<protein>
    <submittedName>
        <fullName evidence="1">Uncharacterized protein</fullName>
    </submittedName>
</protein>
<comment type="caution">
    <text evidence="1">The sequence shown here is derived from an EMBL/GenBank/DDBJ whole genome shotgun (WGS) entry which is preliminary data.</text>
</comment>
<organism evidence="1 2">
    <name type="scientific">Mortierella polycephala</name>
    <dbReference type="NCBI Taxonomy" id="41804"/>
    <lineage>
        <taxon>Eukaryota</taxon>
        <taxon>Fungi</taxon>
        <taxon>Fungi incertae sedis</taxon>
        <taxon>Mucoromycota</taxon>
        <taxon>Mortierellomycotina</taxon>
        <taxon>Mortierellomycetes</taxon>
        <taxon>Mortierellales</taxon>
        <taxon>Mortierellaceae</taxon>
        <taxon>Mortierella</taxon>
    </lineage>
</organism>
<reference evidence="1" key="1">
    <citation type="journal article" date="2020" name="Fungal Divers.">
        <title>Resolving the Mortierellaceae phylogeny through synthesis of multi-gene phylogenetics and phylogenomics.</title>
        <authorList>
            <person name="Vandepol N."/>
            <person name="Liber J."/>
            <person name="Desiro A."/>
            <person name="Na H."/>
            <person name="Kennedy M."/>
            <person name="Barry K."/>
            <person name="Grigoriev I.V."/>
            <person name="Miller A.N."/>
            <person name="O'Donnell K."/>
            <person name="Stajich J.E."/>
            <person name="Bonito G."/>
        </authorList>
    </citation>
    <scope>NUCLEOTIDE SEQUENCE</scope>
    <source>
        <strain evidence="1">KOD948</strain>
    </source>
</reference>
<dbReference type="Proteomes" id="UP000726737">
    <property type="component" value="Unassembled WGS sequence"/>
</dbReference>
<feature type="non-terminal residue" evidence="1">
    <location>
        <position position="164"/>
    </location>
</feature>
<evidence type="ECO:0000313" key="2">
    <source>
        <dbReference type="Proteomes" id="UP000726737"/>
    </source>
</evidence>
<name>A0A9P6TUS2_9FUNG</name>
<dbReference type="EMBL" id="JAAAJA010002115">
    <property type="protein sequence ID" value="KAG0243234.1"/>
    <property type="molecule type" value="Genomic_DNA"/>
</dbReference>
<gene>
    <name evidence="1" type="ORF">BG011_003172</name>
</gene>
<dbReference type="AlphaFoldDB" id="A0A9P6TUS2"/>
<sequence length="164" mass="18871">MHRHRKLSLKIRVADLKKGTHQEQLQDVLWTVTSMRANLASTPVRFRYRGEEYYQVTPVGKDDYDNLADIFCDSEPPTMELYGISPLVDMTLLKLAVGKFEEVESQSKLVPAVKDMQIRMIVEHKNAEAVEAVRITKLGHINVERDLVRIGSLTGERYAWDKDQ</sequence>
<keyword evidence="2" id="KW-1185">Reference proteome</keyword>
<evidence type="ECO:0000313" key="1">
    <source>
        <dbReference type="EMBL" id="KAG0243234.1"/>
    </source>
</evidence>
<proteinExistence type="predicted"/>
<accession>A0A9P6TUS2</accession>